<organism evidence="9 10">
    <name type="scientific">Bathycoccus prasinos</name>
    <dbReference type="NCBI Taxonomy" id="41875"/>
    <lineage>
        <taxon>Eukaryota</taxon>
        <taxon>Viridiplantae</taxon>
        <taxon>Chlorophyta</taxon>
        <taxon>Mamiellophyceae</taxon>
        <taxon>Mamiellales</taxon>
        <taxon>Bathycoccaceae</taxon>
        <taxon>Bathycoccus</taxon>
    </lineage>
</organism>
<keyword evidence="10" id="KW-1185">Reference proteome</keyword>
<feature type="compositionally biased region" description="Low complexity" evidence="8">
    <location>
        <begin position="1"/>
        <end position="10"/>
    </location>
</feature>
<evidence type="ECO:0000256" key="5">
    <source>
        <dbReference type="ARBA" id="ARBA00022691"/>
    </source>
</evidence>
<dbReference type="eggNOG" id="KOG2918">
    <property type="taxonomic scope" value="Eukaryota"/>
</dbReference>
<dbReference type="EMBL" id="FO082270">
    <property type="protein sequence ID" value="CCO66596.1"/>
    <property type="molecule type" value="Genomic_DNA"/>
</dbReference>
<dbReference type="GO" id="GO:0032259">
    <property type="term" value="P:methylation"/>
    <property type="evidence" value="ECO:0007669"/>
    <property type="project" value="UniProtKB-KW"/>
</dbReference>
<feature type="binding site" evidence="7">
    <location>
        <position position="113"/>
    </location>
    <ligand>
        <name>S-adenosyl-L-methionine</name>
        <dbReference type="ChEBI" id="CHEBI:59789"/>
    </ligand>
</feature>
<evidence type="ECO:0000256" key="3">
    <source>
        <dbReference type="ARBA" id="ARBA00022603"/>
    </source>
</evidence>
<keyword evidence="3 6" id="KW-0489">Methyltransferase</keyword>
<name>K8FEV5_9CHLO</name>
<feature type="binding site" evidence="7">
    <location>
        <begin position="195"/>
        <end position="196"/>
    </location>
    <ligand>
        <name>S-adenosyl-L-methionine</name>
        <dbReference type="ChEBI" id="CHEBI:59789"/>
    </ligand>
</feature>
<comment type="catalytic activity">
    <reaction evidence="1 6">
        <text>[phosphatase 2A protein]-C-terminal L-leucine + S-adenosyl-L-methionine = [phosphatase 2A protein]-C-terminal L-leucine methyl ester + S-adenosyl-L-homocysteine</text>
        <dbReference type="Rhea" id="RHEA:48544"/>
        <dbReference type="Rhea" id="RHEA-COMP:12134"/>
        <dbReference type="Rhea" id="RHEA-COMP:12135"/>
        <dbReference type="ChEBI" id="CHEBI:57856"/>
        <dbReference type="ChEBI" id="CHEBI:59789"/>
        <dbReference type="ChEBI" id="CHEBI:90516"/>
        <dbReference type="ChEBI" id="CHEBI:90517"/>
        <dbReference type="EC" id="2.1.1.233"/>
    </reaction>
</comment>
<dbReference type="EC" id="2.1.1.233" evidence="6"/>
<evidence type="ECO:0000256" key="4">
    <source>
        <dbReference type="ARBA" id="ARBA00022679"/>
    </source>
</evidence>
<comment type="subcellular location">
    <subcellularLocation>
        <location evidence="6">Cytoplasm</location>
    </subcellularLocation>
    <subcellularLocation>
        <location evidence="6">Membrane</location>
        <topology evidence="6">Peripheral membrane protein</topology>
    </subcellularLocation>
</comment>
<keyword evidence="5 6" id="KW-0949">S-adenosyl-L-methionine</keyword>
<dbReference type="GO" id="GO:0018423">
    <property type="term" value="F:protein C-terminal leucine carboxyl O-methyltransferase activity"/>
    <property type="evidence" value="ECO:0007669"/>
    <property type="project" value="UniProtKB-EC"/>
</dbReference>
<dbReference type="RefSeq" id="XP_007511036.1">
    <property type="nucleotide sequence ID" value="XM_007510974.1"/>
</dbReference>
<proteinExistence type="inferred from homology"/>
<evidence type="ECO:0000256" key="6">
    <source>
        <dbReference type="PIRNR" id="PIRNR016305"/>
    </source>
</evidence>
<dbReference type="GO" id="GO:0005737">
    <property type="term" value="C:cytoplasm"/>
    <property type="evidence" value="ECO:0007669"/>
    <property type="project" value="UniProtKB-SubCell"/>
</dbReference>
<evidence type="ECO:0000256" key="8">
    <source>
        <dbReference type="SAM" id="MobiDB-lite"/>
    </source>
</evidence>
<dbReference type="InterPro" id="IPR007213">
    <property type="entry name" value="Ppm1/Ppm2/Tcmp"/>
</dbReference>
<sequence>MSNNNNNNNNTKPGLAKDDEDVRVQSTNDEATVARASCASVGHIPNDPYSVLFVNRTKVRRNEPLHNLGTFYRVAHVRKAIEMFLMSDDDDDDDDDAEEEDTVKYAKQVINLGSGYDTSWWCLVGNNASSRDGKEESTKRSRVKWYDVDFAEVTRRKIKTIEKHEALREPLGVYHFERDGSELRSTSGYNLVSADLRDAEEIKEILTEARVDWQLPTLFVTEVALSYLNGEKCEKALRMCATFNGESSNSNNGSKDRNTVVANRAIVSYEAMRLNDEFGRRMCRNVREQRGTPFLALEEENGSRVDCASVEAMFLRCGFDSVKCRKMTECQDVLLSREEIYRAERLEMLDEREEFNLIQSHYGVSVAVRGDYFARKYRRWLMHSS</sequence>
<dbReference type="KEGG" id="bpg:Bathy09g00500"/>
<keyword evidence="6" id="KW-0963">Cytoplasm</keyword>
<dbReference type="InterPro" id="IPR029063">
    <property type="entry name" value="SAM-dependent_MTases_sf"/>
</dbReference>
<protein>
    <recommendedName>
        <fullName evidence="6">Leucine carboxyl methyltransferase 1 homolog</fullName>
        <ecNumber evidence="6">2.1.1.233</ecNumber>
    </recommendedName>
</protein>
<feature type="binding site" evidence="7">
    <location>
        <position position="73"/>
    </location>
    <ligand>
        <name>S-adenosyl-L-methionine</name>
        <dbReference type="ChEBI" id="CHEBI:59789"/>
    </ligand>
</feature>
<evidence type="ECO:0000256" key="2">
    <source>
        <dbReference type="ARBA" id="ARBA00010703"/>
    </source>
</evidence>
<dbReference type="Proteomes" id="UP000198341">
    <property type="component" value="Chromosome 9"/>
</dbReference>
<dbReference type="GeneID" id="19013557"/>
<dbReference type="OrthoDB" id="497137at2759"/>
<accession>K8FEV5</accession>
<dbReference type="GO" id="GO:0016020">
    <property type="term" value="C:membrane"/>
    <property type="evidence" value="ECO:0007669"/>
    <property type="project" value="UniProtKB-SubCell"/>
</dbReference>
<comment type="function">
    <text evidence="6">Involved in brassinosteroid (BR) signaling.</text>
</comment>
<evidence type="ECO:0000256" key="1">
    <source>
        <dbReference type="ARBA" id="ARBA00000724"/>
    </source>
</evidence>
<dbReference type="STRING" id="41875.K8FEV5"/>
<dbReference type="PANTHER" id="PTHR13600">
    <property type="entry name" value="LEUCINE CARBOXYL METHYLTRANSFERASE"/>
    <property type="match status" value="1"/>
</dbReference>
<comment type="similarity">
    <text evidence="2 6">Belongs to the methyltransferase superfamily. LCMT family.</text>
</comment>
<dbReference type="SUPFAM" id="SSF53335">
    <property type="entry name" value="S-adenosyl-L-methionine-dependent methyltransferases"/>
    <property type="match status" value="1"/>
</dbReference>
<keyword evidence="4 6" id="KW-0808">Transferase</keyword>
<gene>
    <name evidence="9" type="ORF">Bathy09g00500</name>
</gene>
<dbReference type="AlphaFoldDB" id="K8FEV5"/>
<dbReference type="InterPro" id="IPR016651">
    <property type="entry name" value="LCMT1"/>
</dbReference>
<dbReference type="Pfam" id="PF04072">
    <property type="entry name" value="LCM"/>
    <property type="match status" value="1"/>
</dbReference>
<dbReference type="PIRSF" id="PIRSF016305">
    <property type="entry name" value="LCM_mtfrase"/>
    <property type="match status" value="1"/>
</dbReference>
<evidence type="ECO:0000256" key="7">
    <source>
        <dbReference type="PIRSR" id="PIRSR016305-1"/>
    </source>
</evidence>
<reference evidence="9 10" key="1">
    <citation type="submission" date="2011-10" db="EMBL/GenBank/DDBJ databases">
        <authorList>
            <person name="Genoscope - CEA"/>
        </authorList>
    </citation>
    <scope>NUCLEOTIDE SEQUENCE [LARGE SCALE GENOMIC DNA]</scope>
    <source>
        <strain evidence="9 10">RCC 1105</strain>
    </source>
</reference>
<dbReference type="PANTHER" id="PTHR13600:SF21">
    <property type="entry name" value="LEUCINE CARBOXYL METHYLTRANSFERASE 1"/>
    <property type="match status" value="1"/>
</dbReference>
<evidence type="ECO:0000313" key="9">
    <source>
        <dbReference type="EMBL" id="CCO66596.1"/>
    </source>
</evidence>
<feature type="binding site" evidence="7">
    <location>
        <position position="222"/>
    </location>
    <ligand>
        <name>S-adenosyl-L-methionine</name>
        <dbReference type="ChEBI" id="CHEBI:59789"/>
    </ligand>
</feature>
<keyword evidence="6" id="KW-0472">Membrane</keyword>
<evidence type="ECO:0000313" key="10">
    <source>
        <dbReference type="Proteomes" id="UP000198341"/>
    </source>
</evidence>
<dbReference type="Gene3D" id="3.40.50.150">
    <property type="entry name" value="Vaccinia Virus protein VP39"/>
    <property type="match status" value="1"/>
</dbReference>
<feature type="region of interest" description="Disordered" evidence="8">
    <location>
        <begin position="1"/>
        <end position="22"/>
    </location>
</feature>